<evidence type="ECO:0000313" key="2">
    <source>
        <dbReference type="EMBL" id="CAD6916753.1"/>
    </source>
</evidence>
<evidence type="ECO:0000313" key="3">
    <source>
        <dbReference type="EMBL" id="KAE8251430.1"/>
    </source>
</evidence>
<proteinExistence type="predicted"/>
<dbReference type="AlphaFoldDB" id="A0A177V8W0"/>
<feature type="transmembrane region" description="Helical" evidence="1">
    <location>
        <begin position="157"/>
        <end position="179"/>
    </location>
</feature>
<keyword evidence="1" id="KW-0472">Membrane</keyword>
<accession>A0A177V8W0</accession>
<evidence type="ECO:0000256" key="1">
    <source>
        <dbReference type="SAM" id="Phobius"/>
    </source>
</evidence>
<name>A0A177V8W0_9BASI</name>
<keyword evidence="1" id="KW-0812">Transmembrane</keyword>
<reference evidence="2" key="3">
    <citation type="submission" date="2020-10" db="EMBL/GenBank/DDBJ databases">
        <authorList>
            <person name="Sedaghatjoo S."/>
        </authorList>
    </citation>
    <scope>NUCLEOTIDE SEQUENCE</scope>
    <source>
        <strain evidence="2">AZH3</strain>
    </source>
</reference>
<dbReference type="EMBL" id="LWDD02001197">
    <property type="protein sequence ID" value="KAE8251430.1"/>
    <property type="molecule type" value="Genomic_DNA"/>
</dbReference>
<evidence type="ECO:0000313" key="5">
    <source>
        <dbReference type="Proteomes" id="UP000836402"/>
    </source>
</evidence>
<dbReference type="EMBL" id="CAJHJG010002035">
    <property type="protein sequence ID" value="CAD6916753.1"/>
    <property type="molecule type" value="Genomic_DNA"/>
</dbReference>
<keyword evidence="5" id="KW-1185">Reference proteome</keyword>
<feature type="transmembrane region" description="Helical" evidence="1">
    <location>
        <begin position="20"/>
        <end position="43"/>
    </location>
</feature>
<feature type="transmembrane region" description="Helical" evidence="1">
    <location>
        <begin position="117"/>
        <end position="137"/>
    </location>
</feature>
<feature type="transmembrane region" description="Helical" evidence="1">
    <location>
        <begin position="365"/>
        <end position="388"/>
    </location>
</feature>
<evidence type="ECO:0000313" key="4">
    <source>
        <dbReference type="Proteomes" id="UP000077671"/>
    </source>
</evidence>
<feature type="transmembrane region" description="Helical" evidence="1">
    <location>
        <begin position="317"/>
        <end position="344"/>
    </location>
</feature>
<feature type="transmembrane region" description="Helical" evidence="1">
    <location>
        <begin position="241"/>
        <end position="262"/>
    </location>
</feature>
<reference evidence="3" key="2">
    <citation type="journal article" date="2019" name="IMA Fungus">
        <title>Genome sequencing and comparison of five Tilletia species to identify candidate genes for the detection of regulated species infecting wheat.</title>
        <authorList>
            <person name="Nguyen H.D.T."/>
            <person name="Sultana T."/>
            <person name="Kesanakurti P."/>
            <person name="Hambleton S."/>
        </authorList>
    </citation>
    <scope>NUCLEOTIDE SEQUENCE</scope>
    <source>
        <strain evidence="3">DAOMC 238032</strain>
    </source>
</reference>
<sequence>MMYARLPGDSKIWVDPSTLAKVLCLIGYAFTWLVICAAFVVGIRGHSISIRAFYFSEYERHAYNIGVNLLTTVCNETMGYIHTVSLRWALFNEGKLEFNSNLRLWSHARSSPANSRIANLICFLGVVVSYSSGSIWLMQYDKDDNVSGKQGCQAIVVPQACIAYGIGLLMQAIVVSFSIPSALRAPTFSCSPLDTAAATVVHGMLQRRPGRCMMGLDQHKVAATPSRAVKRQKSLSTSHRAVQGVVYAAWAFVLLAIAWLAINAALVGHYPIGSIKAGFFKGTLNIKPSSFNIYRGRWIPEWAVVSESESDRFSPLVFAWVFSFVTALQIPLTLMTHLGELVVNSHRDESTWRKAARQEGLRRESANPIAAIITSGSALALFSFKAVIHAQFSDAVSIVFREFITMRTSGILGLAIGSALLSVFLTVLSIYGRKGPQPSTFGHLQTLVDLIDEWPEKGNQQMYWGHKTGGAVTPMKEEEYNFAGISITPPAQNIRIGELYS</sequence>
<dbReference type="Proteomes" id="UP000836402">
    <property type="component" value="Unassembled WGS sequence"/>
</dbReference>
<feature type="transmembrane region" description="Helical" evidence="1">
    <location>
        <begin position="408"/>
        <end position="431"/>
    </location>
</feature>
<keyword evidence="1" id="KW-1133">Transmembrane helix</keyword>
<organism evidence="3 4">
    <name type="scientific">Tilletia caries</name>
    <name type="common">wheat bunt fungus</name>
    <dbReference type="NCBI Taxonomy" id="13290"/>
    <lineage>
        <taxon>Eukaryota</taxon>
        <taxon>Fungi</taxon>
        <taxon>Dikarya</taxon>
        <taxon>Basidiomycota</taxon>
        <taxon>Ustilaginomycotina</taxon>
        <taxon>Exobasidiomycetes</taxon>
        <taxon>Tilletiales</taxon>
        <taxon>Tilletiaceae</taxon>
        <taxon>Tilletia</taxon>
    </lineage>
</organism>
<reference evidence="3" key="1">
    <citation type="submission" date="2016-04" db="EMBL/GenBank/DDBJ databases">
        <authorList>
            <person name="Nguyen H.D."/>
            <person name="Kesanakurti P."/>
            <person name="Cullis J."/>
            <person name="Levesque C.A."/>
            <person name="Hambleton S."/>
        </authorList>
    </citation>
    <scope>NUCLEOTIDE SEQUENCE</scope>
    <source>
        <strain evidence="3">DAOMC 238032</strain>
    </source>
</reference>
<dbReference type="Proteomes" id="UP000077671">
    <property type="component" value="Unassembled WGS sequence"/>
</dbReference>
<gene>
    <name evidence="3" type="ORF">A4X03_0g6371</name>
    <name evidence="2" type="ORF">JKIAZH3_G8758</name>
</gene>
<protein>
    <submittedName>
        <fullName evidence="3">Uncharacterized protein</fullName>
    </submittedName>
</protein>
<comment type="caution">
    <text evidence="3">The sequence shown here is derived from an EMBL/GenBank/DDBJ whole genome shotgun (WGS) entry which is preliminary data.</text>
</comment>